<evidence type="ECO:0000313" key="3">
    <source>
        <dbReference type="Proteomes" id="UP000708208"/>
    </source>
</evidence>
<keyword evidence="3" id="KW-1185">Reference proteome</keyword>
<sequence>GSSDTLSVDAGSSDDSIDTSVSDD</sequence>
<gene>
    <name evidence="2" type="ORF">AFUS01_LOCUS17356</name>
</gene>
<feature type="compositionally biased region" description="Acidic residues" evidence="1">
    <location>
        <begin position="15"/>
        <end position="24"/>
    </location>
</feature>
<evidence type="ECO:0000256" key="1">
    <source>
        <dbReference type="SAM" id="MobiDB-lite"/>
    </source>
</evidence>
<feature type="region of interest" description="Disordered" evidence="1">
    <location>
        <begin position="1"/>
        <end position="24"/>
    </location>
</feature>
<feature type="non-terminal residue" evidence="2">
    <location>
        <position position="1"/>
    </location>
</feature>
<organism evidence="2 3">
    <name type="scientific">Allacma fusca</name>
    <dbReference type="NCBI Taxonomy" id="39272"/>
    <lineage>
        <taxon>Eukaryota</taxon>
        <taxon>Metazoa</taxon>
        <taxon>Ecdysozoa</taxon>
        <taxon>Arthropoda</taxon>
        <taxon>Hexapoda</taxon>
        <taxon>Collembola</taxon>
        <taxon>Symphypleona</taxon>
        <taxon>Sminthuridae</taxon>
        <taxon>Allacma</taxon>
    </lineage>
</organism>
<comment type="caution">
    <text evidence="2">The sequence shown here is derived from an EMBL/GenBank/DDBJ whole genome shotgun (WGS) entry which is preliminary data.</text>
</comment>
<evidence type="ECO:0000313" key="2">
    <source>
        <dbReference type="EMBL" id="CAG7728590.1"/>
    </source>
</evidence>
<proteinExistence type="predicted"/>
<feature type="non-terminal residue" evidence="2">
    <location>
        <position position="24"/>
    </location>
</feature>
<accession>A0A8J2KMF8</accession>
<protein>
    <submittedName>
        <fullName evidence="2">Uncharacterized protein</fullName>
    </submittedName>
</protein>
<name>A0A8J2KMF8_9HEXA</name>
<reference evidence="2" key="1">
    <citation type="submission" date="2021-06" db="EMBL/GenBank/DDBJ databases">
        <authorList>
            <person name="Hodson N. C."/>
            <person name="Mongue J. A."/>
            <person name="Jaron S. K."/>
        </authorList>
    </citation>
    <scope>NUCLEOTIDE SEQUENCE</scope>
</reference>
<dbReference type="EMBL" id="CAJVCH010165279">
    <property type="protein sequence ID" value="CAG7728590.1"/>
    <property type="molecule type" value="Genomic_DNA"/>
</dbReference>
<dbReference type="Proteomes" id="UP000708208">
    <property type="component" value="Unassembled WGS sequence"/>
</dbReference>
<dbReference type="AlphaFoldDB" id="A0A8J2KMF8"/>